<name>A0AAW9Q866_9BURK</name>
<keyword evidence="1" id="KW-1133">Transmembrane helix</keyword>
<reference evidence="2 3" key="1">
    <citation type="submission" date="2024-02" db="EMBL/GenBank/DDBJ databases">
        <title>Genome sequence of Aquincola sp. MAHUQ-54.</title>
        <authorList>
            <person name="Huq M.A."/>
        </authorList>
    </citation>
    <scope>NUCLEOTIDE SEQUENCE [LARGE SCALE GENOMIC DNA]</scope>
    <source>
        <strain evidence="2 3">MAHUQ-54</strain>
    </source>
</reference>
<evidence type="ECO:0008006" key="4">
    <source>
        <dbReference type="Google" id="ProtNLM"/>
    </source>
</evidence>
<organism evidence="2 3">
    <name type="scientific">Aquincola agrisoli</name>
    <dbReference type="NCBI Taxonomy" id="3119538"/>
    <lineage>
        <taxon>Bacteria</taxon>
        <taxon>Pseudomonadati</taxon>
        <taxon>Pseudomonadota</taxon>
        <taxon>Betaproteobacteria</taxon>
        <taxon>Burkholderiales</taxon>
        <taxon>Sphaerotilaceae</taxon>
        <taxon>Aquincola</taxon>
    </lineage>
</organism>
<dbReference type="RefSeq" id="WP_332291628.1">
    <property type="nucleotide sequence ID" value="NZ_JAZIBG010000037.1"/>
</dbReference>
<feature type="transmembrane region" description="Helical" evidence="1">
    <location>
        <begin position="54"/>
        <end position="81"/>
    </location>
</feature>
<dbReference type="EMBL" id="JAZIBG010000037">
    <property type="protein sequence ID" value="MEF7616183.1"/>
    <property type="molecule type" value="Genomic_DNA"/>
</dbReference>
<gene>
    <name evidence="2" type="ORF">V4F39_19875</name>
</gene>
<keyword evidence="1" id="KW-0812">Transmembrane</keyword>
<keyword evidence="1" id="KW-0472">Membrane</keyword>
<evidence type="ECO:0000256" key="1">
    <source>
        <dbReference type="SAM" id="Phobius"/>
    </source>
</evidence>
<proteinExistence type="predicted"/>
<keyword evidence="3" id="KW-1185">Reference proteome</keyword>
<protein>
    <recommendedName>
        <fullName evidence="4">Phage holin family protein</fullName>
    </recommendedName>
</protein>
<evidence type="ECO:0000313" key="3">
    <source>
        <dbReference type="Proteomes" id="UP001336250"/>
    </source>
</evidence>
<accession>A0AAW9Q866</accession>
<feature type="transmembrane region" description="Helical" evidence="1">
    <location>
        <begin position="87"/>
        <end position="108"/>
    </location>
</feature>
<comment type="caution">
    <text evidence="2">The sequence shown here is derived from an EMBL/GenBank/DDBJ whole genome shotgun (WGS) entry which is preliminary data.</text>
</comment>
<sequence>MDDPPRAPPSLGQSLAGLPAGLRDVLQAAAAAGSSRVHLLALELRRARDVLPKIIALLVLGSVMALTAWVALWAAVAWLMVDLAGWAPMWAMALIAAINVVMAGLLAWRALAMVPLLALPATLRHLTTLRPHGGSETSP</sequence>
<dbReference type="Proteomes" id="UP001336250">
    <property type="component" value="Unassembled WGS sequence"/>
</dbReference>
<evidence type="ECO:0000313" key="2">
    <source>
        <dbReference type="EMBL" id="MEF7616183.1"/>
    </source>
</evidence>
<dbReference type="AlphaFoldDB" id="A0AAW9Q866"/>